<evidence type="ECO:0000256" key="1">
    <source>
        <dbReference type="SAM" id="MobiDB-lite"/>
    </source>
</evidence>
<keyword evidence="3" id="KW-1185">Reference proteome</keyword>
<organism evidence="2 3">
    <name type="scientific">Leucobacter tardus</name>
    <dbReference type="NCBI Taxonomy" id="501483"/>
    <lineage>
        <taxon>Bacteria</taxon>
        <taxon>Bacillati</taxon>
        <taxon>Actinomycetota</taxon>
        <taxon>Actinomycetes</taxon>
        <taxon>Micrococcales</taxon>
        <taxon>Microbacteriaceae</taxon>
        <taxon>Leucobacter</taxon>
    </lineage>
</organism>
<feature type="compositionally biased region" description="Acidic residues" evidence="1">
    <location>
        <begin position="38"/>
        <end position="48"/>
    </location>
</feature>
<dbReference type="AlphaFoldDB" id="A0A939QKE5"/>
<comment type="caution">
    <text evidence="2">The sequence shown here is derived from an EMBL/GenBank/DDBJ whole genome shotgun (WGS) entry which is preliminary data.</text>
</comment>
<sequence>MSNDSNTTPEGVPEEARDDQAERPGTTEDQQNDGAVQSDDELADEWGEESFPSSDPPAHY</sequence>
<evidence type="ECO:0000313" key="3">
    <source>
        <dbReference type="Proteomes" id="UP000668403"/>
    </source>
</evidence>
<dbReference type="RefSeq" id="WP_208237462.1">
    <property type="nucleotide sequence ID" value="NZ_BAAAQU010000001.1"/>
</dbReference>
<feature type="compositionally biased region" description="Basic and acidic residues" evidence="1">
    <location>
        <begin position="14"/>
        <end position="26"/>
    </location>
</feature>
<proteinExistence type="predicted"/>
<feature type="region of interest" description="Disordered" evidence="1">
    <location>
        <begin position="1"/>
        <end position="60"/>
    </location>
</feature>
<gene>
    <name evidence="2" type="ORF">J4H85_04895</name>
</gene>
<name>A0A939QKE5_9MICO</name>
<dbReference type="EMBL" id="JAGFBF010000002">
    <property type="protein sequence ID" value="MBO2989334.1"/>
    <property type="molecule type" value="Genomic_DNA"/>
</dbReference>
<reference evidence="2" key="1">
    <citation type="submission" date="2021-03" db="EMBL/GenBank/DDBJ databases">
        <title>Leucobacter chromiisoli sp. nov., isolated from chromium-containing soil of chemical plant.</title>
        <authorList>
            <person name="Xu Z."/>
        </authorList>
    </citation>
    <scope>NUCLEOTIDE SEQUENCE</scope>
    <source>
        <strain evidence="2">K 70/01</strain>
    </source>
</reference>
<protein>
    <submittedName>
        <fullName evidence="2">Uncharacterized protein</fullName>
    </submittedName>
</protein>
<evidence type="ECO:0000313" key="2">
    <source>
        <dbReference type="EMBL" id="MBO2989334.1"/>
    </source>
</evidence>
<dbReference type="Proteomes" id="UP000668403">
    <property type="component" value="Unassembled WGS sequence"/>
</dbReference>
<accession>A0A939QKE5</accession>